<comment type="caution">
    <text evidence="12">The sequence shown here is derived from an EMBL/GenBank/DDBJ whole genome shotgun (WGS) entry which is preliminary data.</text>
</comment>
<keyword evidence="6 7" id="KW-0413">Isomerase</keyword>
<dbReference type="GO" id="GO:0005737">
    <property type="term" value="C:cytoplasm"/>
    <property type="evidence" value="ECO:0007669"/>
    <property type="project" value="UniProtKB-SubCell"/>
</dbReference>
<reference evidence="12 13" key="1">
    <citation type="submission" date="2019-10" db="EMBL/GenBank/DDBJ databases">
        <title>Cognatihalovulum marinum gen. nov. sp. nov., a new member of the family Rhodobacteraceae isolated from deep seawater of the Northwest Indian Ocean.</title>
        <authorList>
            <person name="Ruan C."/>
            <person name="Wang J."/>
            <person name="Zheng X."/>
            <person name="Song L."/>
            <person name="Zhu Y."/>
            <person name="Huang Y."/>
            <person name="Lu Z."/>
            <person name="Du W."/>
            <person name="Huang L."/>
            <person name="Dai X."/>
        </authorList>
    </citation>
    <scope>NUCLEOTIDE SEQUENCE [LARGE SCALE GENOMIC DNA]</scope>
    <source>
        <strain evidence="12 13">2CG4</strain>
    </source>
</reference>
<comment type="caution">
    <text evidence="7">Lacks conserved residue(s) required for the propagation of feature annotation.</text>
</comment>
<evidence type="ECO:0000256" key="8">
    <source>
        <dbReference type="RuleBase" id="RU000418"/>
    </source>
</evidence>
<dbReference type="FunFam" id="1.10.560.10:FF:000001">
    <property type="entry name" value="60 kDa chaperonin"/>
    <property type="match status" value="1"/>
</dbReference>
<comment type="subcellular location">
    <subcellularLocation>
        <location evidence="7">Cytoplasm</location>
    </subcellularLocation>
</comment>
<proteinExistence type="inferred from homology"/>
<dbReference type="InterPro" id="IPR001844">
    <property type="entry name" value="Cpn60/GroEL"/>
</dbReference>
<keyword evidence="10" id="KW-0175">Coiled coil</keyword>
<evidence type="ECO:0000256" key="9">
    <source>
        <dbReference type="RuleBase" id="RU000419"/>
    </source>
</evidence>
<dbReference type="NCBIfam" id="NF000592">
    <property type="entry name" value="PRK00013.1"/>
    <property type="match status" value="1"/>
</dbReference>
<dbReference type="Gene3D" id="3.30.260.10">
    <property type="entry name" value="TCP-1-like chaperonin intermediate domain"/>
    <property type="match status" value="1"/>
</dbReference>
<dbReference type="GO" id="GO:0016853">
    <property type="term" value="F:isomerase activity"/>
    <property type="evidence" value="ECO:0007669"/>
    <property type="project" value="UniProtKB-KW"/>
</dbReference>
<evidence type="ECO:0000256" key="4">
    <source>
        <dbReference type="ARBA" id="ARBA00022840"/>
    </source>
</evidence>
<dbReference type="InterPro" id="IPR027410">
    <property type="entry name" value="TCP-1-like_intermed_sf"/>
</dbReference>
<evidence type="ECO:0000313" key="13">
    <source>
        <dbReference type="Proteomes" id="UP000474957"/>
    </source>
</evidence>
<evidence type="ECO:0000256" key="5">
    <source>
        <dbReference type="ARBA" id="ARBA00023186"/>
    </source>
</evidence>
<dbReference type="AlphaFoldDB" id="A0A6L5YZE8"/>
<keyword evidence="2 7" id="KW-0963">Cytoplasm</keyword>
<comment type="function">
    <text evidence="7 9">Together with its co-chaperonin GroES, plays an essential role in assisting protein folding. The GroEL-GroES system forms a nano-cage that allows encapsulation of the non-native substrate proteins and provides a physical environment optimized to promote and accelerate protein folding.</text>
</comment>
<dbReference type="RefSeq" id="WP_154446159.1">
    <property type="nucleotide sequence ID" value="NZ_WIND01000005.1"/>
</dbReference>
<evidence type="ECO:0000313" key="12">
    <source>
        <dbReference type="EMBL" id="MSU89667.1"/>
    </source>
</evidence>
<evidence type="ECO:0000256" key="2">
    <source>
        <dbReference type="ARBA" id="ARBA00022490"/>
    </source>
</evidence>
<dbReference type="SUPFAM" id="SSF54849">
    <property type="entry name" value="GroEL-intermediate domain like"/>
    <property type="match status" value="1"/>
</dbReference>
<dbReference type="Pfam" id="PF00118">
    <property type="entry name" value="Cpn60_TCP1"/>
    <property type="match status" value="1"/>
</dbReference>
<dbReference type="NCBIfam" id="NF009487">
    <property type="entry name" value="PRK12849.1"/>
    <property type="match status" value="1"/>
</dbReference>
<gene>
    <name evidence="7 12" type="primary">groL</name>
    <name evidence="7" type="synonym">groEL</name>
    <name evidence="12" type="ORF">GE300_08555</name>
</gene>
<dbReference type="GO" id="GO:0140662">
    <property type="term" value="F:ATP-dependent protein folding chaperone"/>
    <property type="evidence" value="ECO:0007669"/>
    <property type="project" value="InterPro"/>
</dbReference>
<dbReference type="FunFam" id="3.50.7.10:FF:000001">
    <property type="entry name" value="60 kDa chaperonin"/>
    <property type="match status" value="1"/>
</dbReference>
<keyword evidence="13" id="KW-1185">Reference proteome</keyword>
<accession>A0A6L5YZE8</accession>
<dbReference type="PANTHER" id="PTHR45633">
    <property type="entry name" value="60 KDA HEAT SHOCK PROTEIN, MITOCHONDRIAL"/>
    <property type="match status" value="1"/>
</dbReference>
<dbReference type="InterPro" id="IPR018370">
    <property type="entry name" value="Chaperonin_Cpn60_CS"/>
</dbReference>
<dbReference type="GO" id="GO:0042026">
    <property type="term" value="P:protein refolding"/>
    <property type="evidence" value="ECO:0007669"/>
    <property type="project" value="UniProtKB-UniRule"/>
</dbReference>
<dbReference type="Gene3D" id="1.10.560.10">
    <property type="entry name" value="GroEL-like equatorial domain"/>
    <property type="match status" value="1"/>
</dbReference>
<dbReference type="PRINTS" id="PR00298">
    <property type="entry name" value="CHAPERONIN60"/>
</dbReference>
<keyword evidence="5 7" id="KW-0143">Chaperone</keyword>
<feature type="binding site" evidence="7">
    <location>
        <position position="415"/>
    </location>
    <ligand>
        <name>ATP</name>
        <dbReference type="ChEBI" id="CHEBI:30616"/>
    </ligand>
</feature>
<dbReference type="Proteomes" id="UP000474957">
    <property type="component" value="Unassembled WGS sequence"/>
</dbReference>
<dbReference type="EC" id="5.6.1.7" evidence="7"/>
<name>A0A6L5YZE8_9RHOB</name>
<feature type="binding site" evidence="7">
    <location>
        <position position="51"/>
    </location>
    <ligand>
        <name>ATP</name>
        <dbReference type="ChEBI" id="CHEBI:30616"/>
    </ligand>
</feature>
<organism evidence="12 13">
    <name type="scientific">Halovulum marinum</name>
    <dbReference type="NCBI Taxonomy" id="2662447"/>
    <lineage>
        <taxon>Bacteria</taxon>
        <taxon>Pseudomonadati</taxon>
        <taxon>Pseudomonadota</taxon>
        <taxon>Alphaproteobacteria</taxon>
        <taxon>Rhodobacterales</taxon>
        <taxon>Paracoccaceae</taxon>
        <taxon>Halovulum</taxon>
    </lineage>
</organism>
<dbReference type="NCBIfam" id="TIGR02348">
    <property type="entry name" value="GroEL"/>
    <property type="match status" value="1"/>
</dbReference>
<dbReference type="HAMAP" id="MF_00600">
    <property type="entry name" value="CH60"/>
    <property type="match status" value="1"/>
</dbReference>
<feature type="coiled-coil region" evidence="10">
    <location>
        <begin position="339"/>
        <end position="366"/>
    </location>
</feature>
<protein>
    <recommendedName>
        <fullName evidence="7">Chaperonin GroEL</fullName>
        <ecNumber evidence="7">5.6.1.7</ecNumber>
    </recommendedName>
    <alternativeName>
        <fullName evidence="7">60 kDa chaperonin</fullName>
    </alternativeName>
    <alternativeName>
        <fullName evidence="7">Chaperonin-60</fullName>
        <shortName evidence="7">Cpn60</shortName>
    </alternativeName>
</protein>
<dbReference type="SUPFAM" id="SSF52029">
    <property type="entry name" value="GroEL apical domain-like"/>
    <property type="match status" value="1"/>
</dbReference>
<dbReference type="GO" id="GO:0051082">
    <property type="term" value="F:unfolded protein binding"/>
    <property type="evidence" value="ECO:0007669"/>
    <property type="project" value="UniProtKB-UniRule"/>
</dbReference>
<keyword evidence="3 7" id="KW-0547">Nucleotide-binding</keyword>
<feature type="binding site" evidence="7">
    <location>
        <begin position="30"/>
        <end position="33"/>
    </location>
    <ligand>
        <name>ATP</name>
        <dbReference type="ChEBI" id="CHEBI:30616"/>
    </ligand>
</feature>
<feature type="binding site" evidence="7">
    <location>
        <position position="496"/>
    </location>
    <ligand>
        <name>ATP</name>
        <dbReference type="ChEBI" id="CHEBI:30616"/>
    </ligand>
</feature>
<evidence type="ECO:0000256" key="3">
    <source>
        <dbReference type="ARBA" id="ARBA00022741"/>
    </source>
</evidence>
<evidence type="ECO:0000256" key="11">
    <source>
        <dbReference type="SAM" id="MobiDB-lite"/>
    </source>
</evidence>
<evidence type="ECO:0000256" key="7">
    <source>
        <dbReference type="HAMAP-Rule" id="MF_00600"/>
    </source>
</evidence>
<dbReference type="NCBIfam" id="NF009488">
    <property type="entry name" value="PRK12850.1"/>
    <property type="match status" value="1"/>
</dbReference>
<dbReference type="InterPro" id="IPR027413">
    <property type="entry name" value="GROEL-like_equatorial_sf"/>
</dbReference>
<comment type="similarity">
    <text evidence="1 7 8">Belongs to the chaperonin (HSP60) family.</text>
</comment>
<dbReference type="InterPro" id="IPR027409">
    <property type="entry name" value="GroEL-like_apical_dom_sf"/>
</dbReference>
<feature type="binding site" evidence="7">
    <location>
        <begin position="87"/>
        <end position="91"/>
    </location>
    <ligand>
        <name>ATP</name>
        <dbReference type="ChEBI" id="CHEBI:30616"/>
    </ligand>
</feature>
<keyword evidence="4 7" id="KW-0067">ATP-binding</keyword>
<sequence>MAAKDVKFNTIARDKMMKGVDTLANAVRVTLGPKGRNVVIDKSFGAPRITKDGVTVAKEIELEDKFENMGAQMVREVASRTNDTAGDGTTTATVLAHAIVREGMKSVAAGMNPMDVKRGIDMAVSKAVEHIKSAARDVSGSDEVAQVGTISANGEAEIGRQIADAMQKVGNEGVITVEENKGLETETDVVEGMQFDRGYLSPYFITNADKMTTELDDAIILLHEKKLSSLQPMVPLLEQVIQSGKPLLIIAEDVDGEALATLVVNKLRGGLKIAAVKAPGFGDRRKAMLQDIAILTGGQVISEDLGMKLENVTMDMLGSAKKVSITKDETTIVDGAGEKAEINARVAQIRAQIEETTSDYDREKLQERLAKLAGGVAVIRVGGATEIEVKERKDRVDDALNATRAAVQEGIVVGGGVALVQAAKALAGVQGVNSDQNAGIAIVRRALEAPLRQIAENAGVDGAVVAGKIRESDDLAFGFNAQTEEYGDMFKFGVIDPAKVVRTALEDAASVAGLLITTEAMVADKPEPKGQGGGAGMPDMGGMGGMM</sequence>
<dbReference type="CDD" id="cd03344">
    <property type="entry name" value="GroEL"/>
    <property type="match status" value="1"/>
</dbReference>
<comment type="subunit">
    <text evidence="7 9">Forms a cylinder of 14 subunits composed of two heptameric rings stacked back-to-back. Interacts with the co-chaperonin GroES.</text>
</comment>
<dbReference type="PROSITE" id="PS00296">
    <property type="entry name" value="CHAPERONINS_CPN60"/>
    <property type="match status" value="1"/>
</dbReference>
<dbReference type="InterPro" id="IPR002423">
    <property type="entry name" value="Cpn60/GroEL/TCP-1"/>
</dbReference>
<evidence type="ECO:0000256" key="6">
    <source>
        <dbReference type="ARBA" id="ARBA00023235"/>
    </source>
</evidence>
<dbReference type="NCBIfam" id="NF009489">
    <property type="entry name" value="PRK12851.1"/>
    <property type="match status" value="1"/>
</dbReference>
<dbReference type="EMBL" id="WIND01000005">
    <property type="protein sequence ID" value="MSU89667.1"/>
    <property type="molecule type" value="Genomic_DNA"/>
</dbReference>
<dbReference type="Gene3D" id="3.50.7.10">
    <property type="entry name" value="GroEL"/>
    <property type="match status" value="1"/>
</dbReference>
<evidence type="ECO:0000256" key="10">
    <source>
        <dbReference type="SAM" id="Coils"/>
    </source>
</evidence>
<feature type="compositionally biased region" description="Gly residues" evidence="11">
    <location>
        <begin position="530"/>
        <end position="547"/>
    </location>
</feature>
<dbReference type="GO" id="GO:0005524">
    <property type="term" value="F:ATP binding"/>
    <property type="evidence" value="ECO:0007669"/>
    <property type="project" value="UniProtKB-UniRule"/>
</dbReference>
<evidence type="ECO:0000256" key="1">
    <source>
        <dbReference type="ARBA" id="ARBA00006607"/>
    </source>
</evidence>
<dbReference type="SUPFAM" id="SSF48592">
    <property type="entry name" value="GroEL equatorial domain-like"/>
    <property type="match status" value="1"/>
</dbReference>
<feature type="region of interest" description="Disordered" evidence="11">
    <location>
        <begin position="524"/>
        <end position="547"/>
    </location>
</feature>